<evidence type="ECO:0000256" key="7">
    <source>
        <dbReference type="SAM" id="Phobius"/>
    </source>
</evidence>
<accession>A0ABY3PQQ1</accession>
<keyword evidence="5 7" id="KW-1133">Transmembrane helix</keyword>
<evidence type="ECO:0000256" key="5">
    <source>
        <dbReference type="ARBA" id="ARBA00022989"/>
    </source>
</evidence>
<evidence type="ECO:0000256" key="2">
    <source>
        <dbReference type="ARBA" id="ARBA00010792"/>
    </source>
</evidence>
<protein>
    <submittedName>
        <fullName evidence="9">DedA family protein</fullName>
    </submittedName>
</protein>
<feature type="transmembrane region" description="Helical" evidence="7">
    <location>
        <begin position="144"/>
        <end position="170"/>
    </location>
</feature>
<comment type="similarity">
    <text evidence="2">Belongs to the DedA family.</text>
</comment>
<dbReference type="PANTHER" id="PTHR42709:SF6">
    <property type="entry name" value="UNDECAPRENYL PHOSPHATE TRANSPORTER A"/>
    <property type="match status" value="1"/>
</dbReference>
<dbReference type="RefSeq" id="WP_230843076.1">
    <property type="nucleotide sequence ID" value="NZ_CP063845.1"/>
</dbReference>
<keyword evidence="4 7" id="KW-0812">Transmembrane</keyword>
<dbReference type="InterPro" id="IPR032816">
    <property type="entry name" value="VTT_dom"/>
</dbReference>
<feature type="domain" description="VTT" evidence="8">
    <location>
        <begin position="37"/>
        <end position="155"/>
    </location>
</feature>
<name>A0ABY3PQQ1_9CYAN</name>
<dbReference type="Pfam" id="PF09335">
    <property type="entry name" value="VTT_dom"/>
    <property type="match status" value="1"/>
</dbReference>
<evidence type="ECO:0000313" key="9">
    <source>
        <dbReference type="EMBL" id="UFP95849.1"/>
    </source>
</evidence>
<sequence>MIEQLAESIQHFLESNGPLGYLLIAGIIFLENSGLPLPGETTLILASVLASKEILAFPLVLIAAICGAILGDNMGYFIGRRFGRDLVLKYGKVFGLTQDKFDRAEAAFLKNSAWAVFVGRFIVLLRILAGPLAGITRMPWPKFVLFNALGAFAWGGAIGTAAYFFGVAVLKFFEGIGIWGLILLVVAIIAFGVVRHFMDERAEHKAAKKSKIEPEQTTTTR</sequence>
<comment type="subcellular location">
    <subcellularLocation>
        <location evidence="1">Cell membrane</location>
        <topology evidence="1">Multi-pass membrane protein</topology>
    </subcellularLocation>
</comment>
<evidence type="ECO:0000256" key="6">
    <source>
        <dbReference type="ARBA" id="ARBA00023136"/>
    </source>
</evidence>
<dbReference type="PANTHER" id="PTHR42709">
    <property type="entry name" value="ALKALINE PHOSPHATASE LIKE PROTEIN"/>
    <property type="match status" value="1"/>
</dbReference>
<gene>
    <name evidence="9" type="ORF">ISF26_06380</name>
</gene>
<evidence type="ECO:0000256" key="4">
    <source>
        <dbReference type="ARBA" id="ARBA00022692"/>
    </source>
</evidence>
<keyword evidence="3" id="KW-1003">Cell membrane</keyword>
<feature type="transmembrane region" description="Helical" evidence="7">
    <location>
        <begin position="54"/>
        <end position="78"/>
    </location>
</feature>
<keyword evidence="10" id="KW-1185">Reference proteome</keyword>
<reference evidence="9 10" key="1">
    <citation type="journal article" date="2021" name="Genome Biol. Evol.">
        <title>Complete Genome Sequencing of a Novel Gloeobacter Species from a Waterfall Cave in Mexico.</title>
        <authorList>
            <person name="Saw J.H."/>
            <person name="Cardona T."/>
            <person name="Montejano G."/>
        </authorList>
    </citation>
    <scope>NUCLEOTIDE SEQUENCE [LARGE SCALE GENOMIC DNA]</scope>
    <source>
        <strain evidence="9">MG652769</strain>
    </source>
</reference>
<evidence type="ECO:0000256" key="3">
    <source>
        <dbReference type="ARBA" id="ARBA00022475"/>
    </source>
</evidence>
<evidence type="ECO:0000313" key="10">
    <source>
        <dbReference type="Proteomes" id="UP001054846"/>
    </source>
</evidence>
<feature type="transmembrane region" description="Helical" evidence="7">
    <location>
        <begin position="176"/>
        <end position="198"/>
    </location>
</feature>
<dbReference type="InterPro" id="IPR051311">
    <property type="entry name" value="DedA_domain"/>
</dbReference>
<dbReference type="EMBL" id="CP063845">
    <property type="protein sequence ID" value="UFP95849.1"/>
    <property type="molecule type" value="Genomic_DNA"/>
</dbReference>
<organism evidence="9 10">
    <name type="scientific">Gloeobacter morelensis MG652769</name>
    <dbReference type="NCBI Taxonomy" id="2781736"/>
    <lineage>
        <taxon>Bacteria</taxon>
        <taxon>Bacillati</taxon>
        <taxon>Cyanobacteriota</taxon>
        <taxon>Cyanophyceae</taxon>
        <taxon>Gloeobacterales</taxon>
        <taxon>Gloeobacteraceae</taxon>
        <taxon>Gloeobacter</taxon>
        <taxon>Gloeobacter morelensis</taxon>
    </lineage>
</organism>
<evidence type="ECO:0000256" key="1">
    <source>
        <dbReference type="ARBA" id="ARBA00004651"/>
    </source>
</evidence>
<dbReference type="Proteomes" id="UP001054846">
    <property type="component" value="Chromosome"/>
</dbReference>
<proteinExistence type="inferred from homology"/>
<evidence type="ECO:0000259" key="8">
    <source>
        <dbReference type="Pfam" id="PF09335"/>
    </source>
</evidence>
<keyword evidence="6 7" id="KW-0472">Membrane</keyword>